<dbReference type="EMBL" id="JAPDRQ010000047">
    <property type="protein sequence ID" value="KAJ9658735.1"/>
    <property type="molecule type" value="Genomic_DNA"/>
</dbReference>
<gene>
    <name evidence="1" type="ORF">H2198_003481</name>
</gene>
<accession>A0ACC3ABI5</accession>
<dbReference type="Proteomes" id="UP001172386">
    <property type="component" value="Unassembled WGS sequence"/>
</dbReference>
<protein>
    <submittedName>
        <fullName evidence="1">Uncharacterized protein</fullName>
    </submittedName>
</protein>
<evidence type="ECO:0000313" key="1">
    <source>
        <dbReference type="EMBL" id="KAJ9658735.1"/>
    </source>
</evidence>
<sequence>MSPSTDMFINPHASAHLSASTPTTASDRETIKQFHHNLPDFNVTPLLNVPTLAQQLNVNRVLVKAESSRLGLPAFKILGASWGVYRSVCAFFELAPAPLVPLSDLGRKARDADMTLFAATDGNHGRAVARMARLLGVKCAIFAPKGMYPWTQQFIKDEGAEVVVVGGDYDAAVAECWRVCCDTKGGLMVQDNAFEGYGVVPGWISEGYGTMMAEVDEQFDEVLKDAKEDVDGKEITHVVTPIGVGSLGNAVVKWAKTISASRKRPLKVVAVEPETAACLNASLRAGRNTTIGTEDTIMSGMCCGTVSPIAWQALKEGVDVSVTVGDGECHEMVLEVVKVELRDEEQREVEVGPCGAGCLVGLKKVCGDEKVRKVLGLDGDSVVVVLSTEGKREYPVPERLGT</sequence>
<organism evidence="1 2">
    <name type="scientific">Neophaeococcomyces mojaviensis</name>
    <dbReference type="NCBI Taxonomy" id="3383035"/>
    <lineage>
        <taxon>Eukaryota</taxon>
        <taxon>Fungi</taxon>
        <taxon>Dikarya</taxon>
        <taxon>Ascomycota</taxon>
        <taxon>Pezizomycotina</taxon>
        <taxon>Eurotiomycetes</taxon>
        <taxon>Chaetothyriomycetidae</taxon>
        <taxon>Chaetothyriales</taxon>
        <taxon>Chaetothyriales incertae sedis</taxon>
        <taxon>Neophaeococcomyces</taxon>
    </lineage>
</organism>
<proteinExistence type="predicted"/>
<reference evidence="1" key="1">
    <citation type="submission" date="2022-10" db="EMBL/GenBank/DDBJ databases">
        <title>Culturing micro-colonial fungi from biological soil crusts in the Mojave desert and describing Neophaeococcomyces mojavensis, and introducing the new genera and species Taxawa tesnikishii.</title>
        <authorList>
            <person name="Kurbessoian T."/>
            <person name="Stajich J.E."/>
        </authorList>
    </citation>
    <scope>NUCLEOTIDE SEQUENCE</scope>
    <source>
        <strain evidence="1">JES_112</strain>
    </source>
</reference>
<evidence type="ECO:0000313" key="2">
    <source>
        <dbReference type="Proteomes" id="UP001172386"/>
    </source>
</evidence>
<name>A0ACC3ABI5_9EURO</name>
<keyword evidence="2" id="KW-1185">Reference proteome</keyword>
<comment type="caution">
    <text evidence="1">The sequence shown here is derived from an EMBL/GenBank/DDBJ whole genome shotgun (WGS) entry which is preliminary data.</text>
</comment>